<proteinExistence type="predicted"/>
<organism evidence="1">
    <name type="scientific">Anguilla anguilla</name>
    <name type="common">European freshwater eel</name>
    <name type="synonym">Muraena anguilla</name>
    <dbReference type="NCBI Taxonomy" id="7936"/>
    <lineage>
        <taxon>Eukaryota</taxon>
        <taxon>Metazoa</taxon>
        <taxon>Chordata</taxon>
        <taxon>Craniata</taxon>
        <taxon>Vertebrata</taxon>
        <taxon>Euteleostomi</taxon>
        <taxon>Actinopterygii</taxon>
        <taxon>Neopterygii</taxon>
        <taxon>Teleostei</taxon>
        <taxon>Anguilliformes</taxon>
        <taxon>Anguillidae</taxon>
        <taxon>Anguilla</taxon>
    </lineage>
</organism>
<dbReference type="EMBL" id="GBXM01032487">
    <property type="protein sequence ID" value="JAH76090.1"/>
    <property type="molecule type" value="Transcribed_RNA"/>
</dbReference>
<sequence>MVPCTLSASFAFMLPRGHTPQTSYRLLLWLLKGVRHGKCSNLTMCFSQAKPQRKPVHFVVI</sequence>
<protein>
    <submittedName>
        <fullName evidence="1">Uncharacterized protein</fullName>
    </submittedName>
</protein>
<dbReference type="AlphaFoldDB" id="A0A0E9VF50"/>
<reference evidence="1" key="1">
    <citation type="submission" date="2014-11" db="EMBL/GenBank/DDBJ databases">
        <authorList>
            <person name="Amaro Gonzalez C."/>
        </authorList>
    </citation>
    <scope>NUCLEOTIDE SEQUENCE</scope>
</reference>
<name>A0A0E9VF50_ANGAN</name>
<accession>A0A0E9VF50</accession>
<evidence type="ECO:0000313" key="1">
    <source>
        <dbReference type="EMBL" id="JAH76090.1"/>
    </source>
</evidence>
<reference evidence="1" key="2">
    <citation type="journal article" date="2015" name="Fish Shellfish Immunol.">
        <title>Early steps in the European eel (Anguilla anguilla)-Vibrio vulnificus interaction in the gills: Role of the RtxA13 toxin.</title>
        <authorList>
            <person name="Callol A."/>
            <person name="Pajuelo D."/>
            <person name="Ebbesson L."/>
            <person name="Teles M."/>
            <person name="MacKenzie S."/>
            <person name="Amaro C."/>
        </authorList>
    </citation>
    <scope>NUCLEOTIDE SEQUENCE</scope>
</reference>